<keyword evidence="1" id="KW-0472">Membrane</keyword>
<evidence type="ECO:0000313" key="3">
    <source>
        <dbReference type="Proteomes" id="UP000095280"/>
    </source>
</evidence>
<keyword evidence="2" id="KW-0732">Signal</keyword>
<sequence length="714" mass="79332">MPILVFDLVLIYLCLCHVAQSANQHCIDKAIRNISVNIYEYNPYKVLTYIRDAKGYARNLHCRWVLRASDYTNPRQMLLTVANVDFDESSGGGNGTLGLCNTATGSADVFSFAFSGQLTSVQTNYLWNFNPTTDRSVTTLKILSRDYCYVDMLYHENYCYFITKGLLTFDEAARAASYMLGSVTAFPDADAALRFVDANSKRGELLPMIVPLDLTSNKLWTGAYKDAGDAAGDSIRYLDPLSDCNEVRFKLPLVNASSTESSNCGVAFQLVSGRPVFTCEPTNQRLPALIKFAQIPLVKKPAAAAAENLFVTCFTAWVAKHQPAACSTGCIVGIVAGALALAVALCFLVACCRRKCSWKRYSLTARRQNAATYREESVESGVEERSPALPADAAVVMTYVKDEPGYQVNLQCKWILQPTNYDKPSQMYIRVPVIDFDVNNVTEAQCSLSNPNVDVFSMKLKMNDTASSLNEFWCSNNSVKVKSQIVNLWDSSYKLALEFRSDDKQVRSNAKGVQVDVQVLGRDYCHRNMLFFEGSCYLITPERLTPAEAFSIAKNYLGNVFTVPKNRNDSDFFRPFIQRNSDRLEEFPFESPLSLTGSKVWTGYFIRFLDNPTASDVADNILSAQFLDPLNYCIVGSRNTLGAGLNVQNKQSQCAVALEFTNNGDVKFTCESTDLRLPALIEFRQIPAANNASLHSQLFRTCNYLLGDGPSADV</sequence>
<proteinExistence type="predicted"/>
<evidence type="ECO:0000256" key="2">
    <source>
        <dbReference type="SAM" id="SignalP"/>
    </source>
</evidence>
<feature type="signal peptide" evidence="2">
    <location>
        <begin position="1"/>
        <end position="21"/>
    </location>
</feature>
<keyword evidence="1" id="KW-0812">Transmembrane</keyword>
<organism evidence="3 4">
    <name type="scientific">Macrostomum lignano</name>
    <dbReference type="NCBI Taxonomy" id="282301"/>
    <lineage>
        <taxon>Eukaryota</taxon>
        <taxon>Metazoa</taxon>
        <taxon>Spiralia</taxon>
        <taxon>Lophotrochozoa</taxon>
        <taxon>Platyhelminthes</taxon>
        <taxon>Rhabditophora</taxon>
        <taxon>Macrostomorpha</taxon>
        <taxon>Macrostomida</taxon>
        <taxon>Macrostomidae</taxon>
        <taxon>Macrostomum</taxon>
    </lineage>
</organism>
<dbReference type="WBParaSite" id="maker-uti_cns_0003181-snap-gene-0.9-mRNA-1">
    <property type="protein sequence ID" value="maker-uti_cns_0003181-snap-gene-0.9-mRNA-1"/>
    <property type="gene ID" value="maker-uti_cns_0003181-snap-gene-0.9"/>
</dbReference>
<protein>
    <submittedName>
        <fullName evidence="4">CUB domain-containing protein</fullName>
    </submittedName>
</protein>
<keyword evidence="3" id="KW-1185">Reference proteome</keyword>
<evidence type="ECO:0000313" key="4">
    <source>
        <dbReference type="WBParaSite" id="maker-uti_cns_0003181-snap-gene-0.9-mRNA-1"/>
    </source>
</evidence>
<feature type="chain" id="PRO_5009319742" evidence="2">
    <location>
        <begin position="22"/>
        <end position="714"/>
    </location>
</feature>
<keyword evidence="1" id="KW-1133">Transmembrane helix</keyword>
<evidence type="ECO:0000256" key="1">
    <source>
        <dbReference type="SAM" id="Phobius"/>
    </source>
</evidence>
<name>A0A1I8GVJ2_9PLAT</name>
<dbReference type="Proteomes" id="UP000095280">
    <property type="component" value="Unplaced"/>
</dbReference>
<accession>A0A1I8GVJ2</accession>
<dbReference type="AlphaFoldDB" id="A0A1I8GVJ2"/>
<reference evidence="4" key="1">
    <citation type="submission" date="2016-11" db="UniProtKB">
        <authorList>
            <consortium name="WormBaseParasite"/>
        </authorList>
    </citation>
    <scope>IDENTIFICATION</scope>
</reference>
<feature type="transmembrane region" description="Helical" evidence="1">
    <location>
        <begin position="331"/>
        <end position="352"/>
    </location>
</feature>